<evidence type="ECO:0000313" key="8">
    <source>
        <dbReference type="Proteomes" id="UP001642483"/>
    </source>
</evidence>
<evidence type="ECO:0000256" key="6">
    <source>
        <dbReference type="SAM" id="Phobius"/>
    </source>
</evidence>
<dbReference type="PANTHER" id="PTHR21676:SF6">
    <property type="entry name" value="PROTEIN STUM"/>
    <property type="match status" value="1"/>
</dbReference>
<reference evidence="7 8" key="1">
    <citation type="submission" date="2024-02" db="EMBL/GenBank/DDBJ databases">
        <authorList>
            <person name="Daric V."/>
            <person name="Darras S."/>
        </authorList>
    </citation>
    <scope>NUCLEOTIDE SEQUENCE [LARGE SCALE GENOMIC DNA]</scope>
</reference>
<evidence type="ECO:0000256" key="3">
    <source>
        <dbReference type="ARBA" id="ARBA00022989"/>
    </source>
</evidence>
<feature type="region of interest" description="Disordered" evidence="5">
    <location>
        <begin position="1"/>
        <end position="68"/>
    </location>
</feature>
<evidence type="ECO:0000256" key="2">
    <source>
        <dbReference type="ARBA" id="ARBA00022692"/>
    </source>
</evidence>
<evidence type="ECO:0008006" key="9">
    <source>
        <dbReference type="Google" id="ProtNLM"/>
    </source>
</evidence>
<dbReference type="Proteomes" id="UP001642483">
    <property type="component" value="Unassembled WGS sequence"/>
</dbReference>
<feature type="compositionally biased region" description="Pro residues" evidence="5">
    <location>
        <begin position="196"/>
        <end position="218"/>
    </location>
</feature>
<feature type="compositionally biased region" description="Polar residues" evidence="5">
    <location>
        <begin position="222"/>
        <end position="235"/>
    </location>
</feature>
<feature type="transmembrane region" description="Helical" evidence="6">
    <location>
        <begin position="97"/>
        <end position="123"/>
    </location>
</feature>
<protein>
    <recommendedName>
        <fullName evidence="9">Protein SPEC3</fullName>
    </recommendedName>
</protein>
<keyword evidence="2 6" id="KW-0812">Transmembrane</keyword>
<evidence type="ECO:0000313" key="7">
    <source>
        <dbReference type="EMBL" id="CAK8672209.1"/>
    </source>
</evidence>
<comment type="subcellular location">
    <subcellularLocation>
        <location evidence="1">Membrane</location>
        <topology evidence="1">Multi-pass membrane protein</topology>
    </subcellularLocation>
</comment>
<feature type="region of interest" description="Disordered" evidence="5">
    <location>
        <begin position="192"/>
        <end position="241"/>
    </location>
</feature>
<dbReference type="PANTHER" id="PTHR21676">
    <property type="entry name" value="PROTEIN STUM"/>
    <property type="match status" value="1"/>
</dbReference>
<keyword evidence="8" id="KW-1185">Reference proteome</keyword>
<dbReference type="Pfam" id="PF15795">
    <property type="entry name" value="Spec3"/>
    <property type="match status" value="1"/>
</dbReference>
<organism evidence="7 8">
    <name type="scientific">Clavelina lepadiformis</name>
    <name type="common">Light-bulb sea squirt</name>
    <name type="synonym">Ascidia lepadiformis</name>
    <dbReference type="NCBI Taxonomy" id="159417"/>
    <lineage>
        <taxon>Eukaryota</taxon>
        <taxon>Metazoa</taxon>
        <taxon>Chordata</taxon>
        <taxon>Tunicata</taxon>
        <taxon>Ascidiacea</taxon>
        <taxon>Aplousobranchia</taxon>
        <taxon>Clavelinidae</taxon>
        <taxon>Clavelina</taxon>
    </lineage>
</organism>
<proteinExistence type="predicted"/>
<sequence>MEKSYEQQYNVDNQQPPYQSNTHQTTVSIASYPKQDPISTPLQPPPNYGGQPGPSNSYPQNHPPNPNNVTFVTQTTTAQKSTMAQFQRYIPAMPMCLAVTCLVINCILPGFGSIIASFSVFCCDRSTSRDDRSAFSLFCITFWIGWAQLITCPFGVGWAWSIWWGYGFVFLAGQASMQENVNVVTTTTTTTVPLEVAPPPPPPPPPGFQAPAPAPAPAPYSIGSSYPQAGYSNNLPEVKEN</sequence>
<name>A0ABP0EXL0_CLALP</name>
<evidence type="ECO:0000256" key="5">
    <source>
        <dbReference type="SAM" id="MobiDB-lite"/>
    </source>
</evidence>
<dbReference type="EMBL" id="CAWYQH010000001">
    <property type="protein sequence ID" value="CAK8672209.1"/>
    <property type="molecule type" value="Genomic_DNA"/>
</dbReference>
<evidence type="ECO:0000256" key="1">
    <source>
        <dbReference type="ARBA" id="ARBA00004141"/>
    </source>
</evidence>
<keyword evidence="4 6" id="KW-0472">Membrane</keyword>
<accession>A0ABP0EXL0</accession>
<feature type="transmembrane region" description="Helical" evidence="6">
    <location>
        <begin position="135"/>
        <end position="160"/>
    </location>
</feature>
<evidence type="ECO:0000256" key="4">
    <source>
        <dbReference type="ARBA" id="ARBA00023136"/>
    </source>
</evidence>
<gene>
    <name evidence="7" type="ORF">CVLEPA_LOCUS1190</name>
</gene>
<feature type="compositionally biased region" description="Polar residues" evidence="5">
    <location>
        <begin position="1"/>
        <end position="29"/>
    </location>
</feature>
<comment type="caution">
    <text evidence="7">The sequence shown here is derived from an EMBL/GenBank/DDBJ whole genome shotgun (WGS) entry which is preliminary data.</text>
</comment>
<dbReference type="InterPro" id="IPR026673">
    <property type="entry name" value="SPEC3/Stum"/>
</dbReference>
<keyword evidence="3 6" id="KW-1133">Transmembrane helix</keyword>